<keyword evidence="3" id="KW-1185">Reference proteome</keyword>
<proteinExistence type="predicted"/>
<accession>A0A8S1UIP2</accession>
<evidence type="ECO:0000313" key="2">
    <source>
        <dbReference type="EMBL" id="CAD8163609.1"/>
    </source>
</evidence>
<evidence type="ECO:0008006" key="4">
    <source>
        <dbReference type="Google" id="ProtNLM"/>
    </source>
</evidence>
<reference evidence="2" key="1">
    <citation type="submission" date="2021-01" db="EMBL/GenBank/DDBJ databases">
        <authorList>
            <consortium name="Genoscope - CEA"/>
            <person name="William W."/>
        </authorList>
    </citation>
    <scope>NUCLEOTIDE SEQUENCE</scope>
</reference>
<evidence type="ECO:0000313" key="3">
    <source>
        <dbReference type="Proteomes" id="UP000683925"/>
    </source>
</evidence>
<protein>
    <recommendedName>
        <fullName evidence="4">RAP domain-containing protein</fullName>
    </recommendedName>
</protein>
<feature type="region of interest" description="Disordered" evidence="1">
    <location>
        <begin position="1049"/>
        <end position="1079"/>
    </location>
</feature>
<gene>
    <name evidence="2" type="ORF">POCTA_138.1.T0430251</name>
</gene>
<dbReference type="OMA" id="QIMINQG"/>
<dbReference type="OrthoDB" id="305036at2759"/>
<organism evidence="2 3">
    <name type="scientific">Paramecium octaurelia</name>
    <dbReference type="NCBI Taxonomy" id="43137"/>
    <lineage>
        <taxon>Eukaryota</taxon>
        <taxon>Sar</taxon>
        <taxon>Alveolata</taxon>
        <taxon>Ciliophora</taxon>
        <taxon>Intramacronucleata</taxon>
        <taxon>Oligohymenophorea</taxon>
        <taxon>Peniculida</taxon>
        <taxon>Parameciidae</taxon>
        <taxon>Paramecium</taxon>
    </lineage>
</organism>
<comment type="caution">
    <text evidence="2">The sequence shown here is derived from an EMBL/GenBank/DDBJ whole genome shotgun (WGS) entry which is preliminary data.</text>
</comment>
<evidence type="ECO:0000256" key="1">
    <source>
        <dbReference type="SAM" id="MobiDB-lite"/>
    </source>
</evidence>
<sequence length="1079" mass="124767">MNRIIRFGFATYESLIQKLSSADSPSSILQIFQQNKDLFKQEHVVLSLRMLGRYSRQLGHDNNYSELTGKLNDIVDQLTEYDVIDVLFWLRKFRQNKIPTNFQQQSQNKLFQRIQQMSENQMFSFRNMCNVYFDLSLLNHSNDQLAKSISEQLLTTKQLSPFLIIQLFSSLVVKVNNCSLSKYDTQILNNGVKVVEGLLEELDVEQKSLLFKSLAEIQFQNIAPKYSLPHLIKQVKDLLLQKIELLQEDSVLNIFKAYTSLPRYFDQDLIKELKDMIVTTIEQNPNNLSSKFLILLIERISTSHGSKYPSDLIKKIVGELTQRISKKEVETPLISQLCANLLRYKKFEDLAVVLKDSGESNLKILNYLYINGINLKEYVNQYVQIQESKRINTYNALHYLIYAHRDAQEHEEKFMAICKSVIQSNPHSLLKTILDININSQIKSQVQEEAFMQIIENVKEKKTDIFKVLKELLNSCINHRCKQALLQLNDQSEDKLQAKLILSKVIGDMSDFDSDRLSIILQLLQKDPKNIPIFRFVDYLTLNVQSLNGLVRSDQIQWVCQVLQLAFLNQPSARLNALVSFVERFESAGYSSRQVIQLVKRVSEQFRAANPTSPYPDSAFVQIMINQGIMTPEDAVIQLNNEKSYYYLKVQLCGIALQLDNPPENVIQLKDKIKADCQLDAEEMKIKQIQEVITLFKLTQNETDKIKSQIKAYASKLTQRQYFDLVMNAKEPTLIKELAYNFPQVGTKIALPKLIKIIEKFQKNNVANQMIYNILLEQYGLQFSGAFNELRVQVLSILANGKLKQVDVFLKTLEKISKAPQFYKTYFGDILESLIQLGITEPDVVNLIKSMADRSNLNSQSSLKLLHYYVLADQPFEEIEKIANTLETLKARETYRINTIYEILKRTHPESKATQIHEALVKEEKIANTQKKNQYTVEYIQKLLQAVGVEVEANYQMDRVQIELYLPQTQQSILILTGYNLNYDKITLTGSGLLQKKLFALLSKQVITVNFKELFDITNYEDKVKYLQNQGISIAVDPTTVDYSAVKQIEKRDNQKRPNQKKQQNQQIDQDETHEHVEG</sequence>
<dbReference type="Proteomes" id="UP000683925">
    <property type="component" value="Unassembled WGS sequence"/>
</dbReference>
<name>A0A8S1UIP2_PAROT</name>
<dbReference type="EMBL" id="CAJJDP010000043">
    <property type="protein sequence ID" value="CAD8163609.1"/>
    <property type="molecule type" value="Genomic_DNA"/>
</dbReference>
<dbReference type="AlphaFoldDB" id="A0A8S1UIP2"/>